<dbReference type="RefSeq" id="WP_319844694.1">
    <property type="nucleotide sequence ID" value="NZ_JAXAFJ010000006.1"/>
</dbReference>
<accession>A0ABU4RSE0</accession>
<dbReference type="Proteomes" id="UP001274321">
    <property type="component" value="Unassembled WGS sequence"/>
</dbReference>
<keyword evidence="2" id="KW-1185">Reference proteome</keyword>
<evidence type="ECO:0000313" key="1">
    <source>
        <dbReference type="EMBL" id="MDX6806565.1"/>
    </source>
</evidence>
<comment type="caution">
    <text evidence="1">The sequence shown here is derived from an EMBL/GenBank/DDBJ whole genome shotgun (WGS) entry which is preliminary data.</text>
</comment>
<gene>
    <name evidence="1" type="ORF">SCD90_10855</name>
</gene>
<proteinExistence type="predicted"/>
<organism evidence="1 2">
    <name type="scientific">Terrihabitans rhizophilus</name>
    <dbReference type="NCBI Taxonomy" id="3092662"/>
    <lineage>
        <taxon>Bacteria</taxon>
        <taxon>Pseudomonadati</taxon>
        <taxon>Pseudomonadota</taxon>
        <taxon>Alphaproteobacteria</taxon>
        <taxon>Hyphomicrobiales</taxon>
        <taxon>Terrihabitans</taxon>
    </lineage>
</organism>
<protein>
    <submittedName>
        <fullName evidence="1">Phage tail tape measure protein</fullName>
    </submittedName>
</protein>
<reference evidence="1 2" key="1">
    <citation type="submission" date="2023-11" db="EMBL/GenBank/DDBJ databases">
        <authorList>
            <person name="Bao R."/>
        </authorList>
    </citation>
    <scope>NUCLEOTIDE SEQUENCE [LARGE SCALE GENOMIC DNA]</scope>
    <source>
        <strain evidence="1 2">PJ23</strain>
    </source>
</reference>
<dbReference type="EMBL" id="JAXAFJ010000006">
    <property type="protein sequence ID" value="MDX6806565.1"/>
    <property type="molecule type" value="Genomic_DNA"/>
</dbReference>
<name>A0ABU4RSE0_9HYPH</name>
<evidence type="ECO:0000313" key="2">
    <source>
        <dbReference type="Proteomes" id="UP001274321"/>
    </source>
</evidence>
<sequence>MALDEETRVLTIDADTSKVERSLIELDRLSRGFGRSLTSALEGAAVRGQSLSTVLQGLGQRLVDLALRSAMKPLENSIAGALGNIVGGVLPFAKGGVVGGQVQPFATGGVVSTPTFFPMAGGRTGLMGEAGSEAILPLARGSDGRLGVRGGGGGSHVTVNISTPDAGSFRRSEAQVSAQLARAVARGRRGM</sequence>